<name>A0A4D6MIU8_VIGUN</name>
<dbReference type="EMBL" id="CP039351">
    <property type="protein sequence ID" value="QCE00704.1"/>
    <property type="molecule type" value="Genomic_DNA"/>
</dbReference>
<keyword evidence="1" id="KW-0648">Protein biosynthesis</keyword>
<evidence type="ECO:0000313" key="2">
    <source>
        <dbReference type="Proteomes" id="UP000501690"/>
    </source>
</evidence>
<dbReference type="Proteomes" id="UP000501690">
    <property type="component" value="Linkage Group LG7"/>
</dbReference>
<dbReference type="GO" id="GO:0003743">
    <property type="term" value="F:translation initiation factor activity"/>
    <property type="evidence" value="ECO:0007669"/>
    <property type="project" value="UniProtKB-KW"/>
</dbReference>
<organism evidence="1 2">
    <name type="scientific">Vigna unguiculata</name>
    <name type="common">Cowpea</name>
    <dbReference type="NCBI Taxonomy" id="3917"/>
    <lineage>
        <taxon>Eukaryota</taxon>
        <taxon>Viridiplantae</taxon>
        <taxon>Streptophyta</taxon>
        <taxon>Embryophyta</taxon>
        <taxon>Tracheophyta</taxon>
        <taxon>Spermatophyta</taxon>
        <taxon>Magnoliopsida</taxon>
        <taxon>eudicotyledons</taxon>
        <taxon>Gunneridae</taxon>
        <taxon>Pentapetalae</taxon>
        <taxon>rosids</taxon>
        <taxon>fabids</taxon>
        <taxon>Fabales</taxon>
        <taxon>Fabaceae</taxon>
        <taxon>Papilionoideae</taxon>
        <taxon>50 kb inversion clade</taxon>
        <taxon>NPAAA clade</taxon>
        <taxon>indigoferoid/millettioid clade</taxon>
        <taxon>Phaseoleae</taxon>
        <taxon>Vigna</taxon>
    </lineage>
</organism>
<evidence type="ECO:0000313" key="1">
    <source>
        <dbReference type="EMBL" id="QCE00704.1"/>
    </source>
</evidence>
<accession>A0A4D6MIU8</accession>
<reference evidence="1 2" key="1">
    <citation type="submission" date="2019-04" db="EMBL/GenBank/DDBJ databases">
        <title>An improved genome assembly and genetic linkage map for asparagus bean, Vigna unguiculata ssp. sesquipedialis.</title>
        <authorList>
            <person name="Xia Q."/>
            <person name="Zhang R."/>
            <person name="Dong Y."/>
        </authorList>
    </citation>
    <scope>NUCLEOTIDE SEQUENCE [LARGE SCALE GENOMIC DNA]</scope>
    <source>
        <tissue evidence="1">Leaf</tissue>
    </source>
</reference>
<gene>
    <name evidence="1" type="ORF">DEO72_LG7g1994</name>
</gene>
<keyword evidence="2" id="KW-1185">Reference proteome</keyword>
<dbReference type="AlphaFoldDB" id="A0A4D6MIU8"/>
<keyword evidence="1" id="KW-0396">Initiation factor</keyword>
<sequence>MPTYSDGAGKISVEGKILNRFDMRPHNQNLELYGKLCRERKNKYMSSGAIMAAAA</sequence>
<protein>
    <submittedName>
        <fullName evidence="1">Transcription initiation factor TFIIF subunit beta</fullName>
    </submittedName>
</protein>
<proteinExistence type="predicted"/>